<evidence type="ECO:0000256" key="4">
    <source>
        <dbReference type="ARBA" id="ARBA00022786"/>
    </source>
</evidence>
<evidence type="ECO:0000256" key="3">
    <source>
        <dbReference type="ARBA" id="ARBA00022670"/>
    </source>
</evidence>
<dbReference type="GO" id="GO:0070139">
    <property type="term" value="F:SUMO-specific endopeptidase activity"/>
    <property type="evidence" value="ECO:0007669"/>
    <property type="project" value="TreeGrafter"/>
</dbReference>
<dbReference type="InterPro" id="IPR038765">
    <property type="entry name" value="Papain-like_cys_pep_sf"/>
</dbReference>
<evidence type="ECO:0000256" key="1">
    <source>
        <dbReference type="ARBA" id="ARBA00005234"/>
    </source>
</evidence>
<name>A0AAN8NL45_POLSC</name>
<dbReference type="GO" id="GO:0005634">
    <property type="term" value="C:nucleus"/>
    <property type="evidence" value="ECO:0007669"/>
    <property type="project" value="TreeGrafter"/>
</dbReference>
<dbReference type="GO" id="GO:0016926">
    <property type="term" value="P:protein desumoylation"/>
    <property type="evidence" value="ECO:0007669"/>
    <property type="project" value="TreeGrafter"/>
</dbReference>
<keyword evidence="4" id="KW-0833">Ubl conjugation pathway</keyword>
<keyword evidence="2" id="KW-0597">Phosphoprotein</keyword>
<dbReference type="EMBL" id="JAWJWE010000039">
    <property type="protein sequence ID" value="KAK6620590.1"/>
    <property type="molecule type" value="Genomic_DNA"/>
</dbReference>
<evidence type="ECO:0000256" key="5">
    <source>
        <dbReference type="ARBA" id="ARBA00022801"/>
    </source>
</evidence>
<accession>A0AAN8NL45</accession>
<dbReference type="SUPFAM" id="SSF54001">
    <property type="entry name" value="Cysteine proteinases"/>
    <property type="match status" value="1"/>
</dbReference>
<feature type="region of interest" description="Disordered" evidence="6">
    <location>
        <begin position="1213"/>
        <end position="1247"/>
    </location>
</feature>
<feature type="region of interest" description="Disordered" evidence="6">
    <location>
        <begin position="1413"/>
        <end position="1473"/>
    </location>
</feature>
<sequence length="1748" mass="196281">MAQYYQVTSLEELNRLYPNLQLENVEGVHGVIPDVAQYTEIQGQQIGDPSDQTTIQLPLPTVTSPQCVQQNQFIVHQPTQYVIQHIEGRELHSEKIQFIQQGQKLSQGPNILVLQDQESLIMNSKRGDPLRNNQGKLQVAPHRQLQKPQNISSQINHIVQPEENSVQQCTFVTQQNTPSQQISQCHIQNQQLLTVTKNADHHEVQEIPCYSKGTVIDGSLRQNVEQATMTEKVGDQLQGNSEEELQQFKIKRIPQNTTVPTVLQQVLVPQRFHLASPPPLTARLNHSTEKHEQKQDFTSPTPVYIVQKLDSSPMIRQAQTKLRLQNPNTVSQKSYDSTSQIHSKQLEKNSRNNNQITQEVIPIKGTCLQNQVGKDSFVGQVKLGVVEQTSCNKFIEQINRSRASTSSSSSSSSSSTPIRTSTMRIITTEQPTETHTISTGKEINTAEDEKVIENLKCQSTVTPVQFHHQIQVPFRGKTVKVDNAVSGIGGQQNIPKVRGVHVQTSPPTSSEGTVVVNTSKPIGAINRSVRTVCTTGTVQGQTVSQQGVSHTLQNVIQSNDTTSNSTETIAFVVFLVNGEKKIIRIPVSQQIFLGQILQQAGLSVTSPASITVEQVVNTSSSDQVTTKSGTKQIGEASGPVTTSILQQSPRMQQTTNMIVPRQHLEFGTSKFAGSTSTTSTNVCTGALNSYNKGTQSLIQITPIVKEVPRYVKGYMAICPFCGIQSLDFNKCIRCGRKLPENVKSQPIFDVKAIKPEKVSTENDKAEVCKSDLDDREINTPSAVVKGKALLIHEKKKLRPCVKKKKITEEPAEILILSSDEEEESKLNKTDLIKPNWSILKKEPVYVQTETLEKDMTNIKNVDCLNEDLMKNIHPGCFTTLQCRTIRIGSYKVQPKERVLISNKGIRLIITSLKNENVIIIIPFNDIIKMLLHVGKQIPVIFVYPSPKVAVHIRNVLGMNDKSGPYYDPTSSEEEVHKRLTLLLEKISEDNKVTLHKIFGPEKLEDLSEKEANEILIRASPLEIQNALNGPNDGVRKIMVYPPPPEKGGITLNNQDYACLGEDQFLNDVIIDFYLKYLLLKVLSPEDRNRTHVFSTFFYKRLTTKPKTTRKNDPENDPKLTPAEKRHMRVKGWTKQVNLFEKDFIIVPINEHSHWFLAIICFPGLTGPVRYADNTPVEPEELPIKKNTESVQIGNTTIRHIIKSDGNTISLELDCGSDRDEAEGDQDDLQPSSEDEENEQLDEETNTNTSAVEIPLLSSASQQHTAVKDAKFKPLKRNVFKEPIKQPCILIFDSLAGASRVRVVATLRDYLNVEYKTKMGQERDFSKDTIKGAVPKVPQQNNFTDCGLYVLQYVESFFQDPLHDFKLPLKYLQEWFPEEVVSCKRQKLATLIRNLMEEQGIKVEEMGLPVLTFTNSNNSVENHSRMEDEEEEEEDGINEEEDDILKQQTHISDEDDAEMGCEEDEDDEDVEDEELEAGEIPRTWFSGTINCSSNIEPSVIQTEWPVVKSSPLVDYEGSESEEEFCTRNTSDIVGHDQTKAFNEWTESESKEISNKINSSLSMAELQDVESDGSPNKIEKQCCKSDMPYTMISDERECEIKIDEETSYIIPSVDNYVGSIKQNTPLVERTHFQGGETILIQGKTMTDIIKKLVSEKKITIRRKEEQSGANVFKKNVEIRKVKSNDCDSDVNSASTPLGGQKNIAALNKRAYQALKSVRIPKKAERQLTASSSKRQRMDDAKNCGDTLENT</sequence>
<dbReference type="PANTHER" id="PTHR46896">
    <property type="entry name" value="SENTRIN-SPECIFIC PROTEASE"/>
    <property type="match status" value="1"/>
</dbReference>
<evidence type="ECO:0000313" key="8">
    <source>
        <dbReference type="EMBL" id="KAK6620590.1"/>
    </source>
</evidence>
<feature type="region of interest" description="Disordered" evidence="6">
    <location>
        <begin position="399"/>
        <end position="423"/>
    </location>
</feature>
<reference evidence="8 9" key="1">
    <citation type="submission" date="2023-10" db="EMBL/GenBank/DDBJ databases">
        <title>Genomes of two closely related lineages of the louse Polyplax serrata with different host specificities.</title>
        <authorList>
            <person name="Martinu J."/>
            <person name="Tarabai H."/>
            <person name="Stefka J."/>
            <person name="Hypsa V."/>
        </authorList>
    </citation>
    <scope>NUCLEOTIDE SEQUENCE [LARGE SCALE GENOMIC DNA]</scope>
    <source>
        <strain evidence="8">HR10_N</strain>
    </source>
</reference>
<dbReference type="GO" id="GO:0005737">
    <property type="term" value="C:cytoplasm"/>
    <property type="evidence" value="ECO:0007669"/>
    <property type="project" value="TreeGrafter"/>
</dbReference>
<comment type="similarity">
    <text evidence="1">Belongs to the peptidase C48 family.</text>
</comment>
<keyword evidence="3" id="KW-0645">Protease</keyword>
<feature type="region of interest" description="Disordered" evidence="6">
    <location>
        <begin position="1720"/>
        <end position="1748"/>
    </location>
</feature>
<keyword evidence="5" id="KW-0378">Hydrolase</keyword>
<protein>
    <recommendedName>
        <fullName evidence="7">Ubiquitin-like protease family profile domain-containing protein</fullName>
    </recommendedName>
</protein>
<comment type="caution">
    <text evidence="8">The sequence shown here is derived from an EMBL/GenBank/DDBJ whole genome shotgun (WGS) entry which is preliminary data.</text>
</comment>
<evidence type="ECO:0000259" key="7">
    <source>
        <dbReference type="PROSITE" id="PS50600"/>
    </source>
</evidence>
<evidence type="ECO:0000256" key="6">
    <source>
        <dbReference type="SAM" id="MobiDB-lite"/>
    </source>
</evidence>
<feature type="compositionally biased region" description="Acidic residues" evidence="6">
    <location>
        <begin position="1219"/>
        <end position="1244"/>
    </location>
</feature>
<feature type="compositionally biased region" description="Acidic residues" evidence="6">
    <location>
        <begin position="1426"/>
        <end position="1442"/>
    </location>
</feature>
<evidence type="ECO:0000313" key="9">
    <source>
        <dbReference type="Proteomes" id="UP001372834"/>
    </source>
</evidence>
<gene>
    <name evidence="8" type="ORF">RUM43_010882</name>
</gene>
<feature type="domain" description="Ubiquitin-like protease family profile" evidence="7">
    <location>
        <begin position="1049"/>
        <end position="1356"/>
    </location>
</feature>
<dbReference type="Proteomes" id="UP001372834">
    <property type="component" value="Unassembled WGS sequence"/>
</dbReference>
<organism evidence="8 9">
    <name type="scientific">Polyplax serrata</name>
    <name type="common">Common mouse louse</name>
    <dbReference type="NCBI Taxonomy" id="468196"/>
    <lineage>
        <taxon>Eukaryota</taxon>
        <taxon>Metazoa</taxon>
        <taxon>Ecdysozoa</taxon>
        <taxon>Arthropoda</taxon>
        <taxon>Hexapoda</taxon>
        <taxon>Insecta</taxon>
        <taxon>Pterygota</taxon>
        <taxon>Neoptera</taxon>
        <taxon>Paraneoptera</taxon>
        <taxon>Psocodea</taxon>
        <taxon>Troctomorpha</taxon>
        <taxon>Phthiraptera</taxon>
        <taxon>Anoplura</taxon>
        <taxon>Polyplacidae</taxon>
        <taxon>Polyplax</taxon>
    </lineage>
</organism>
<dbReference type="Gene3D" id="3.40.395.10">
    <property type="entry name" value="Adenoviral Proteinase, Chain A"/>
    <property type="match status" value="1"/>
</dbReference>
<dbReference type="Pfam" id="PF02902">
    <property type="entry name" value="Peptidase_C48"/>
    <property type="match status" value="1"/>
</dbReference>
<dbReference type="PROSITE" id="PS50600">
    <property type="entry name" value="ULP_PROTEASE"/>
    <property type="match status" value="1"/>
</dbReference>
<proteinExistence type="inferred from homology"/>
<dbReference type="InterPro" id="IPR003653">
    <property type="entry name" value="Peptidase_C48_C"/>
</dbReference>
<evidence type="ECO:0000256" key="2">
    <source>
        <dbReference type="ARBA" id="ARBA00022553"/>
    </source>
</evidence>
<dbReference type="GO" id="GO:0006508">
    <property type="term" value="P:proteolysis"/>
    <property type="evidence" value="ECO:0007669"/>
    <property type="project" value="UniProtKB-KW"/>
</dbReference>
<feature type="compositionally biased region" description="Acidic residues" evidence="6">
    <location>
        <begin position="1452"/>
        <end position="1473"/>
    </location>
</feature>
<dbReference type="PANTHER" id="PTHR46896:SF3">
    <property type="entry name" value="FI06413P-RELATED"/>
    <property type="match status" value="1"/>
</dbReference>
<dbReference type="InterPro" id="IPR051947">
    <property type="entry name" value="Sentrin-specific_protease"/>
</dbReference>